<dbReference type="EMBL" id="MAMP01000012">
    <property type="protein sequence ID" value="OES45743.1"/>
    <property type="molecule type" value="Genomic_DNA"/>
</dbReference>
<feature type="transmembrane region" description="Helical" evidence="7">
    <location>
        <begin position="348"/>
        <end position="377"/>
    </location>
</feature>
<dbReference type="GO" id="GO:0005345">
    <property type="term" value="F:purine nucleobase transmembrane transporter activity"/>
    <property type="evidence" value="ECO:0007669"/>
    <property type="project" value="TreeGrafter"/>
</dbReference>
<feature type="transmembrane region" description="Helical" evidence="7">
    <location>
        <begin position="47"/>
        <end position="67"/>
    </location>
</feature>
<feature type="transmembrane region" description="Helical" evidence="7">
    <location>
        <begin position="389"/>
        <end position="404"/>
    </location>
</feature>
<evidence type="ECO:0000313" key="9">
    <source>
        <dbReference type="Proteomes" id="UP000095658"/>
    </source>
</evidence>
<dbReference type="PANTHER" id="PTHR43337">
    <property type="entry name" value="XANTHINE/URACIL PERMEASE C887.17-RELATED"/>
    <property type="match status" value="1"/>
</dbReference>
<dbReference type="InterPro" id="IPR045018">
    <property type="entry name" value="Azg-like"/>
</dbReference>
<protein>
    <submittedName>
        <fullName evidence="8">Permease</fullName>
    </submittedName>
</protein>
<evidence type="ECO:0000256" key="4">
    <source>
        <dbReference type="ARBA" id="ARBA00022692"/>
    </source>
</evidence>
<gene>
    <name evidence="8" type="ORF">BA724_02760</name>
</gene>
<keyword evidence="9" id="KW-1185">Reference proteome</keyword>
<keyword evidence="6 7" id="KW-0472">Membrane</keyword>
<comment type="similarity">
    <text evidence="2">Belongs to the nucleobase:cation symporter-2 (NCS2) (TC 2.A.40) family. Azg-like subfamily.</text>
</comment>
<feature type="transmembrane region" description="Helical" evidence="7">
    <location>
        <begin position="220"/>
        <end position="241"/>
    </location>
</feature>
<feature type="transmembrane region" description="Helical" evidence="7">
    <location>
        <begin position="102"/>
        <end position="121"/>
    </location>
</feature>
<dbReference type="PANTHER" id="PTHR43337:SF2">
    <property type="entry name" value="XANTHINE_URACIL PERMEASE"/>
    <property type="match status" value="1"/>
</dbReference>
<comment type="caution">
    <text evidence="8">The sequence shown here is derived from an EMBL/GenBank/DDBJ whole genome shotgun (WGS) entry which is preliminary data.</text>
</comment>
<evidence type="ECO:0000256" key="2">
    <source>
        <dbReference type="ARBA" id="ARBA00005697"/>
    </source>
</evidence>
<dbReference type="RefSeq" id="WP_069937740.1">
    <property type="nucleotide sequence ID" value="NZ_MAMP01000012.1"/>
</dbReference>
<evidence type="ECO:0000256" key="6">
    <source>
        <dbReference type="ARBA" id="ARBA00023136"/>
    </source>
</evidence>
<dbReference type="STRING" id="1714016.BA724_02760"/>
<dbReference type="OrthoDB" id="9808458at2"/>
<dbReference type="GO" id="GO:0005886">
    <property type="term" value="C:plasma membrane"/>
    <property type="evidence" value="ECO:0007669"/>
    <property type="project" value="TreeGrafter"/>
</dbReference>
<reference evidence="8 9" key="1">
    <citation type="submission" date="2016-06" db="EMBL/GenBank/DDBJ databases">
        <title>Domibacillus iocasae genome sequencing.</title>
        <authorList>
            <person name="Verma A."/>
            <person name="Pal Y."/>
            <person name="Ojha A.K."/>
            <person name="Krishnamurthi S."/>
        </authorList>
    </citation>
    <scope>NUCLEOTIDE SEQUENCE [LARGE SCALE GENOMIC DNA]</scope>
    <source>
        <strain evidence="8 9">DSM 29979</strain>
    </source>
</reference>
<keyword evidence="3" id="KW-0813">Transport</keyword>
<feature type="transmembrane region" description="Helical" evidence="7">
    <location>
        <begin position="141"/>
        <end position="168"/>
    </location>
</feature>
<organism evidence="8 9">
    <name type="scientific">Domibacillus iocasae</name>
    <dbReference type="NCBI Taxonomy" id="1714016"/>
    <lineage>
        <taxon>Bacteria</taxon>
        <taxon>Bacillati</taxon>
        <taxon>Bacillota</taxon>
        <taxon>Bacilli</taxon>
        <taxon>Bacillales</taxon>
        <taxon>Bacillaceae</taxon>
        <taxon>Domibacillus</taxon>
    </lineage>
</organism>
<evidence type="ECO:0000256" key="1">
    <source>
        <dbReference type="ARBA" id="ARBA00004141"/>
    </source>
</evidence>
<evidence type="ECO:0000313" key="8">
    <source>
        <dbReference type="EMBL" id="OES45743.1"/>
    </source>
</evidence>
<evidence type="ECO:0000256" key="3">
    <source>
        <dbReference type="ARBA" id="ARBA00022448"/>
    </source>
</evidence>
<dbReference type="Pfam" id="PF00860">
    <property type="entry name" value="Xan_ur_permease"/>
    <property type="match status" value="1"/>
</dbReference>
<keyword evidence="5 7" id="KW-1133">Transmembrane helix</keyword>
<feature type="transmembrane region" description="Helical" evidence="7">
    <location>
        <begin position="293"/>
        <end position="313"/>
    </location>
</feature>
<feature type="transmembrane region" description="Helical" evidence="7">
    <location>
        <begin position="262"/>
        <end position="287"/>
    </location>
</feature>
<sequence>MNGGIFKLREHGTTFVKELSAGMTGFLTVIYIIAVNGLILSEAGMPFEAAAAATIVSAAAGCLIMALWANAPIIIVPGMGINAMFAYTFVNEMGMTWQQALGVTVVSGLLFTAVTLTPIAGKLNDIVPSSLKEAITIGLGLFLIVIGVEKAGLTWASLLTLLLAVLLFWRKVPGVFIWVILAGTGIAWLFGTLPDISGAVGMTSYTSVFGAWTVEEVSPVVFIPAVFSLTMVLLFENIGLVHGHLKLAEQPQKFQRAVQSNAFAVVASGLVGSSANVSAVESAAPIASGGRTGLVPLVAGLLFPLAFVAAPYLNMVPGSAVAPILIIIGVLMTLNIRQLSFADWTESIPALAIIAIIPITSSIADGIAAGFILYPLLKMTRGRFREVPVPMYVIAVLFLMNTMIH</sequence>
<dbReference type="AlphaFoldDB" id="A0A1E7DRN4"/>
<name>A0A1E7DRN4_9BACI</name>
<proteinExistence type="inferred from homology"/>
<evidence type="ECO:0000256" key="7">
    <source>
        <dbReference type="SAM" id="Phobius"/>
    </source>
</evidence>
<keyword evidence="4 7" id="KW-0812">Transmembrane</keyword>
<feature type="transmembrane region" description="Helical" evidence="7">
    <location>
        <begin position="73"/>
        <end position="90"/>
    </location>
</feature>
<comment type="subcellular location">
    <subcellularLocation>
        <location evidence="1">Membrane</location>
        <topology evidence="1">Multi-pass membrane protein</topology>
    </subcellularLocation>
</comment>
<feature type="transmembrane region" description="Helical" evidence="7">
    <location>
        <begin position="320"/>
        <end position="336"/>
    </location>
</feature>
<evidence type="ECO:0000256" key="5">
    <source>
        <dbReference type="ARBA" id="ARBA00022989"/>
    </source>
</evidence>
<dbReference type="Proteomes" id="UP000095658">
    <property type="component" value="Unassembled WGS sequence"/>
</dbReference>
<dbReference type="InterPro" id="IPR006043">
    <property type="entry name" value="NCS2"/>
</dbReference>
<feature type="transmembrane region" description="Helical" evidence="7">
    <location>
        <begin position="20"/>
        <end position="40"/>
    </location>
</feature>
<accession>A0A1E7DRN4</accession>
<feature type="transmembrane region" description="Helical" evidence="7">
    <location>
        <begin position="175"/>
        <end position="200"/>
    </location>
</feature>